<dbReference type="EMBL" id="DTMQ01000011">
    <property type="protein sequence ID" value="HGE98771.1"/>
    <property type="molecule type" value="Genomic_DNA"/>
</dbReference>
<evidence type="ECO:0000256" key="2">
    <source>
        <dbReference type="ARBA" id="ARBA00022692"/>
    </source>
</evidence>
<reference evidence="7" key="1">
    <citation type="journal article" date="2020" name="mSystems">
        <title>Genome- and Community-Level Interaction Insights into Carbon Utilization and Element Cycling Functions of Hydrothermarchaeota in Hydrothermal Sediment.</title>
        <authorList>
            <person name="Zhou Z."/>
            <person name="Liu Y."/>
            <person name="Xu W."/>
            <person name="Pan J."/>
            <person name="Luo Z.H."/>
            <person name="Li M."/>
        </authorList>
    </citation>
    <scope>NUCLEOTIDE SEQUENCE [LARGE SCALE GENOMIC DNA]</scope>
    <source>
        <strain evidence="7">SpSt-906</strain>
    </source>
</reference>
<dbReference type="AlphaFoldDB" id="A0A7C3YP70"/>
<sequence>MIPLKDDVPRERVRFPFFLLILLFTNILVFIYEISLSPYHLNRLIRNYGAIPFLITRGENLHTLFSAMFLHGGFDHILGNMLYLWIFGDNVEDVFGHFWFIVMYFLAGLCGGLLHILLAQDSSVPMIGASGAISGVLGAYLVLFPDARILALVPFGFFLRLLYLPAYLFLGFWILLQFIYGFASLPGVSGGGIAFFAHIGGFLMGVLWGILFRGRR</sequence>
<feature type="transmembrane region" description="Helical" evidence="5">
    <location>
        <begin position="64"/>
        <end position="86"/>
    </location>
</feature>
<dbReference type="InterPro" id="IPR050925">
    <property type="entry name" value="Rhomboid_protease_S54"/>
</dbReference>
<name>A0A7C3YP70_UNCW3</name>
<proteinExistence type="predicted"/>
<feature type="transmembrane region" description="Helical" evidence="5">
    <location>
        <begin position="157"/>
        <end position="180"/>
    </location>
</feature>
<keyword evidence="7" id="KW-0378">Hydrolase</keyword>
<keyword evidence="4 5" id="KW-0472">Membrane</keyword>
<dbReference type="PANTHER" id="PTHR43731:SF26">
    <property type="entry name" value="RHOMBOID-LIKE PROTEIN 10, CHLOROPLASTIC"/>
    <property type="match status" value="1"/>
</dbReference>
<dbReference type="Gene3D" id="1.20.1540.10">
    <property type="entry name" value="Rhomboid-like"/>
    <property type="match status" value="1"/>
</dbReference>
<dbReference type="InterPro" id="IPR035952">
    <property type="entry name" value="Rhomboid-like_sf"/>
</dbReference>
<evidence type="ECO:0000256" key="3">
    <source>
        <dbReference type="ARBA" id="ARBA00022989"/>
    </source>
</evidence>
<dbReference type="GO" id="GO:0004252">
    <property type="term" value="F:serine-type endopeptidase activity"/>
    <property type="evidence" value="ECO:0007669"/>
    <property type="project" value="InterPro"/>
</dbReference>
<dbReference type="GO" id="GO:0016020">
    <property type="term" value="C:membrane"/>
    <property type="evidence" value="ECO:0007669"/>
    <property type="project" value="UniProtKB-SubCell"/>
</dbReference>
<accession>A0A7C3YP70</accession>
<protein>
    <submittedName>
        <fullName evidence="7">Rhomboid family intramembrane serine protease</fullName>
    </submittedName>
</protein>
<feature type="transmembrane region" description="Helical" evidence="5">
    <location>
        <begin position="192"/>
        <end position="212"/>
    </location>
</feature>
<dbReference type="PANTHER" id="PTHR43731">
    <property type="entry name" value="RHOMBOID PROTEASE"/>
    <property type="match status" value="1"/>
</dbReference>
<comment type="caution">
    <text evidence="7">The sequence shown here is derived from an EMBL/GenBank/DDBJ whole genome shotgun (WGS) entry which is preliminary data.</text>
</comment>
<dbReference type="FunFam" id="1.20.1540.10:FF:000027">
    <property type="entry name" value="Rhomboid family intramembrane serine protease"/>
    <property type="match status" value="1"/>
</dbReference>
<evidence type="ECO:0000256" key="1">
    <source>
        <dbReference type="ARBA" id="ARBA00004141"/>
    </source>
</evidence>
<feature type="transmembrane region" description="Helical" evidence="5">
    <location>
        <begin position="12"/>
        <end position="32"/>
    </location>
</feature>
<feature type="domain" description="Peptidase S54 rhomboid" evidence="6">
    <location>
        <begin position="60"/>
        <end position="213"/>
    </location>
</feature>
<gene>
    <name evidence="7" type="ORF">ENX07_01695</name>
</gene>
<dbReference type="GO" id="GO:0006508">
    <property type="term" value="P:proteolysis"/>
    <property type="evidence" value="ECO:0007669"/>
    <property type="project" value="UniProtKB-KW"/>
</dbReference>
<evidence type="ECO:0000256" key="4">
    <source>
        <dbReference type="ARBA" id="ARBA00023136"/>
    </source>
</evidence>
<dbReference type="InterPro" id="IPR022764">
    <property type="entry name" value="Peptidase_S54_rhomboid_dom"/>
</dbReference>
<keyword evidence="3 5" id="KW-1133">Transmembrane helix</keyword>
<organism evidence="7">
    <name type="scientific">candidate division WOR-3 bacterium</name>
    <dbReference type="NCBI Taxonomy" id="2052148"/>
    <lineage>
        <taxon>Bacteria</taxon>
        <taxon>Bacteria division WOR-3</taxon>
    </lineage>
</organism>
<dbReference type="SUPFAM" id="SSF144091">
    <property type="entry name" value="Rhomboid-like"/>
    <property type="match status" value="1"/>
</dbReference>
<feature type="transmembrane region" description="Helical" evidence="5">
    <location>
        <begin position="98"/>
        <end position="118"/>
    </location>
</feature>
<dbReference type="Pfam" id="PF01694">
    <property type="entry name" value="Rhomboid"/>
    <property type="match status" value="1"/>
</dbReference>
<comment type="subcellular location">
    <subcellularLocation>
        <location evidence="1">Membrane</location>
        <topology evidence="1">Multi-pass membrane protein</topology>
    </subcellularLocation>
</comment>
<evidence type="ECO:0000259" key="6">
    <source>
        <dbReference type="Pfam" id="PF01694"/>
    </source>
</evidence>
<evidence type="ECO:0000256" key="5">
    <source>
        <dbReference type="SAM" id="Phobius"/>
    </source>
</evidence>
<keyword evidence="7" id="KW-0645">Protease</keyword>
<feature type="transmembrane region" description="Helical" evidence="5">
    <location>
        <begin position="124"/>
        <end position="145"/>
    </location>
</feature>
<keyword evidence="2 5" id="KW-0812">Transmembrane</keyword>
<evidence type="ECO:0000313" key="7">
    <source>
        <dbReference type="EMBL" id="HGE98771.1"/>
    </source>
</evidence>